<evidence type="ECO:0000256" key="6">
    <source>
        <dbReference type="ARBA" id="ARBA00022618"/>
    </source>
</evidence>
<dbReference type="HAMAP" id="MF_00303">
    <property type="entry name" value="Trigger_factor_Tig"/>
    <property type="match status" value="1"/>
</dbReference>
<dbReference type="Pfam" id="PF05698">
    <property type="entry name" value="Trigger_C"/>
    <property type="match status" value="1"/>
</dbReference>
<evidence type="ECO:0000259" key="17">
    <source>
        <dbReference type="PROSITE" id="PS50059"/>
    </source>
</evidence>
<dbReference type="GO" id="GO:0044183">
    <property type="term" value="F:protein folding chaperone"/>
    <property type="evidence" value="ECO:0007669"/>
    <property type="project" value="TreeGrafter"/>
</dbReference>
<dbReference type="SUPFAM" id="SSF102735">
    <property type="entry name" value="Trigger factor ribosome-binding domain"/>
    <property type="match status" value="1"/>
</dbReference>
<dbReference type="GO" id="GO:0043335">
    <property type="term" value="P:protein unfolding"/>
    <property type="evidence" value="ECO:0007669"/>
    <property type="project" value="TreeGrafter"/>
</dbReference>
<evidence type="ECO:0000256" key="14">
    <source>
        <dbReference type="RuleBase" id="RU003914"/>
    </source>
</evidence>
<keyword evidence="9 12" id="KW-0413">Isomerase</keyword>
<evidence type="ECO:0000256" key="15">
    <source>
        <dbReference type="SAM" id="Coils"/>
    </source>
</evidence>
<accession>A0A329KYF1</accession>
<dbReference type="Proteomes" id="UP000250347">
    <property type="component" value="Unassembled WGS sequence"/>
</dbReference>
<evidence type="ECO:0000256" key="16">
    <source>
        <dbReference type="SAM" id="MobiDB-lite"/>
    </source>
</evidence>
<dbReference type="InterPro" id="IPR046357">
    <property type="entry name" value="PPIase_dom_sf"/>
</dbReference>
<comment type="catalytic activity">
    <reaction evidence="1 12 13">
        <text>[protein]-peptidylproline (omega=180) = [protein]-peptidylproline (omega=0)</text>
        <dbReference type="Rhea" id="RHEA:16237"/>
        <dbReference type="Rhea" id="RHEA-COMP:10747"/>
        <dbReference type="Rhea" id="RHEA-COMP:10748"/>
        <dbReference type="ChEBI" id="CHEBI:83833"/>
        <dbReference type="ChEBI" id="CHEBI:83834"/>
        <dbReference type="EC" id="5.2.1.8"/>
    </reaction>
</comment>
<dbReference type="GO" id="GO:0043022">
    <property type="term" value="F:ribosome binding"/>
    <property type="evidence" value="ECO:0007669"/>
    <property type="project" value="TreeGrafter"/>
</dbReference>
<feature type="domain" description="PPIase FKBP-type" evidence="17">
    <location>
        <begin position="162"/>
        <end position="215"/>
    </location>
</feature>
<dbReference type="PANTHER" id="PTHR30560:SF3">
    <property type="entry name" value="TRIGGER FACTOR-LIKE PROTEIN TIG, CHLOROPLASTIC"/>
    <property type="match status" value="1"/>
</dbReference>
<keyword evidence="5 12" id="KW-0963">Cytoplasm</keyword>
<dbReference type="InterPro" id="IPR008880">
    <property type="entry name" value="Trigger_fac_C"/>
</dbReference>
<reference evidence="18 19" key="1">
    <citation type="submission" date="2018-06" db="EMBL/GenBank/DDBJ databases">
        <title>NTM in soil in Japan.</title>
        <authorList>
            <person name="Ohya K."/>
        </authorList>
    </citation>
    <scope>NUCLEOTIDE SEQUENCE [LARGE SCALE GENOMIC DNA]</scope>
    <source>
        <strain evidence="18 19">GF76</strain>
    </source>
</reference>
<comment type="caution">
    <text evidence="18">The sequence shown here is derived from an EMBL/GenBank/DDBJ whole genome shotgun (WGS) entry which is preliminary data.</text>
</comment>
<evidence type="ECO:0000256" key="13">
    <source>
        <dbReference type="PROSITE-ProRule" id="PRU00277"/>
    </source>
</evidence>
<dbReference type="Pfam" id="PF05697">
    <property type="entry name" value="Trigger_N"/>
    <property type="match status" value="1"/>
</dbReference>
<dbReference type="PANTHER" id="PTHR30560">
    <property type="entry name" value="TRIGGER FACTOR CHAPERONE AND PEPTIDYL-PROLYL CIS/TRANS ISOMERASE"/>
    <property type="match status" value="1"/>
</dbReference>
<evidence type="ECO:0000256" key="9">
    <source>
        <dbReference type="ARBA" id="ARBA00023235"/>
    </source>
</evidence>
<evidence type="ECO:0000256" key="5">
    <source>
        <dbReference type="ARBA" id="ARBA00022490"/>
    </source>
</evidence>
<dbReference type="Gene3D" id="1.10.3120.10">
    <property type="entry name" value="Trigger factor, C-terminal domain"/>
    <property type="match status" value="1"/>
</dbReference>
<dbReference type="InterPro" id="IPR008881">
    <property type="entry name" value="Trigger_fac_ribosome-bd_bac"/>
</dbReference>
<dbReference type="InterPro" id="IPR036611">
    <property type="entry name" value="Trigger_fac_ribosome-bd_sf"/>
</dbReference>
<gene>
    <name evidence="12" type="primary">tig</name>
    <name evidence="18" type="ORF">DQP58_00950</name>
</gene>
<dbReference type="Gene3D" id="3.10.50.40">
    <property type="match status" value="1"/>
</dbReference>
<evidence type="ECO:0000256" key="8">
    <source>
        <dbReference type="ARBA" id="ARBA00023186"/>
    </source>
</evidence>
<feature type="region of interest" description="Disordered" evidence="16">
    <location>
        <begin position="434"/>
        <end position="501"/>
    </location>
</feature>
<feature type="compositionally biased region" description="Acidic residues" evidence="16">
    <location>
        <begin position="444"/>
        <end position="501"/>
    </location>
</feature>
<protein>
    <recommendedName>
        <fullName evidence="4 12">Trigger factor</fullName>
        <shortName evidence="12">TF</shortName>
        <ecNumber evidence="3 12">5.2.1.8</ecNumber>
    </recommendedName>
    <alternativeName>
        <fullName evidence="11 12">PPIase</fullName>
    </alternativeName>
</protein>
<keyword evidence="6 12" id="KW-0132">Cell division</keyword>
<keyword evidence="15" id="KW-0175">Coiled coil</keyword>
<dbReference type="AlphaFoldDB" id="A0A329KYF1"/>
<dbReference type="FunFam" id="3.10.50.40:FF:000019">
    <property type="entry name" value="Trigger factor"/>
    <property type="match status" value="1"/>
</dbReference>
<proteinExistence type="inferred from homology"/>
<keyword evidence="10 12" id="KW-0131">Cell cycle</keyword>
<dbReference type="InterPro" id="IPR027304">
    <property type="entry name" value="Trigger_fact/SurA_dom_sf"/>
</dbReference>
<evidence type="ECO:0000256" key="11">
    <source>
        <dbReference type="ARBA" id="ARBA00029986"/>
    </source>
</evidence>
<dbReference type="GO" id="GO:0005737">
    <property type="term" value="C:cytoplasm"/>
    <property type="evidence" value="ECO:0007669"/>
    <property type="project" value="UniProtKB-SubCell"/>
</dbReference>
<dbReference type="InterPro" id="IPR037041">
    <property type="entry name" value="Trigger_fac_C_sf"/>
</dbReference>
<dbReference type="Gene3D" id="3.30.70.1050">
    <property type="entry name" value="Trigger factor ribosome-binding domain"/>
    <property type="match status" value="1"/>
</dbReference>
<organism evidence="18 19">
    <name type="scientific">Mycobacterium colombiense</name>
    <dbReference type="NCBI Taxonomy" id="339268"/>
    <lineage>
        <taxon>Bacteria</taxon>
        <taxon>Bacillati</taxon>
        <taxon>Actinomycetota</taxon>
        <taxon>Actinomycetes</taxon>
        <taxon>Mycobacteriales</taxon>
        <taxon>Mycobacteriaceae</taxon>
        <taxon>Mycobacterium</taxon>
        <taxon>Mycobacterium avium complex (MAC)</taxon>
    </lineage>
</organism>
<dbReference type="GO" id="GO:0003755">
    <property type="term" value="F:peptidyl-prolyl cis-trans isomerase activity"/>
    <property type="evidence" value="ECO:0007669"/>
    <property type="project" value="UniProtKB-UniRule"/>
</dbReference>
<evidence type="ECO:0000256" key="4">
    <source>
        <dbReference type="ARBA" id="ARBA00016902"/>
    </source>
</evidence>
<dbReference type="NCBIfam" id="TIGR00115">
    <property type="entry name" value="tig"/>
    <property type="match status" value="1"/>
</dbReference>
<comment type="domain">
    <text evidence="12">Consists of 3 domains; the N-terminus binds the ribosome, the middle domain has PPIase activity, while the C-terminus has intrinsic chaperone activity on its own.</text>
</comment>
<comment type="subcellular location">
    <subcellularLocation>
        <location evidence="12">Cytoplasm</location>
    </subcellularLocation>
    <text evidence="12">About half TF is bound to the ribosome near the polypeptide exit tunnel while the other half is free in the cytoplasm.</text>
</comment>
<dbReference type="GO" id="GO:0051301">
    <property type="term" value="P:cell division"/>
    <property type="evidence" value="ECO:0007669"/>
    <property type="project" value="UniProtKB-KW"/>
</dbReference>
<evidence type="ECO:0000256" key="3">
    <source>
        <dbReference type="ARBA" id="ARBA00013194"/>
    </source>
</evidence>
<keyword evidence="8 12" id="KW-0143">Chaperone</keyword>
<evidence type="ECO:0000256" key="12">
    <source>
        <dbReference type="HAMAP-Rule" id="MF_00303"/>
    </source>
</evidence>
<feature type="coiled-coil region" evidence="15">
    <location>
        <begin position="249"/>
        <end position="279"/>
    </location>
</feature>
<dbReference type="GO" id="GO:0015031">
    <property type="term" value="P:protein transport"/>
    <property type="evidence" value="ECO:0007669"/>
    <property type="project" value="UniProtKB-UniRule"/>
</dbReference>
<dbReference type="SUPFAM" id="SSF54534">
    <property type="entry name" value="FKBP-like"/>
    <property type="match status" value="1"/>
</dbReference>
<evidence type="ECO:0000256" key="7">
    <source>
        <dbReference type="ARBA" id="ARBA00023110"/>
    </source>
</evidence>
<name>A0A329KYF1_9MYCO</name>
<dbReference type="InterPro" id="IPR001179">
    <property type="entry name" value="PPIase_FKBP_dom"/>
</dbReference>
<evidence type="ECO:0000256" key="1">
    <source>
        <dbReference type="ARBA" id="ARBA00000971"/>
    </source>
</evidence>
<dbReference type="EC" id="5.2.1.8" evidence="3 12"/>
<evidence type="ECO:0000256" key="2">
    <source>
        <dbReference type="ARBA" id="ARBA00005464"/>
    </source>
</evidence>
<comment type="function">
    <text evidence="12">Involved in protein export. Acts as a chaperone by maintaining the newly synthesized protein in an open conformation. Functions as a peptidyl-prolyl cis-trans isomerase.</text>
</comment>
<dbReference type="GO" id="GO:0051083">
    <property type="term" value="P:'de novo' cotranslational protein folding"/>
    <property type="evidence" value="ECO:0007669"/>
    <property type="project" value="TreeGrafter"/>
</dbReference>
<evidence type="ECO:0000313" key="19">
    <source>
        <dbReference type="Proteomes" id="UP000250347"/>
    </source>
</evidence>
<keyword evidence="7 12" id="KW-0697">Rotamase</keyword>
<dbReference type="PROSITE" id="PS50059">
    <property type="entry name" value="FKBP_PPIASE"/>
    <property type="match status" value="1"/>
</dbReference>
<dbReference type="Pfam" id="PF00254">
    <property type="entry name" value="FKBP_C"/>
    <property type="match status" value="1"/>
</dbReference>
<evidence type="ECO:0000313" key="18">
    <source>
        <dbReference type="EMBL" id="RAV00814.1"/>
    </source>
</evidence>
<evidence type="ECO:0000256" key="10">
    <source>
        <dbReference type="ARBA" id="ARBA00023306"/>
    </source>
</evidence>
<dbReference type="EMBL" id="QMEU01000001">
    <property type="protein sequence ID" value="RAV00814.1"/>
    <property type="molecule type" value="Genomic_DNA"/>
</dbReference>
<sequence>MKSTVEQLSPTRVRINVEVPFSELEPDFQRAYKELARQVRLPGFRPGKAPAKLLEARFGREAMLDQVVSEALPARYGQAVAESEVHPLGQPEIEVTKKEYGEELAFTAEVDVRPKLALPDPGALKVSVDPIEVSDEDVDAELQSLRARFGTLTGVDRPVADGDFVSIDLSATIDGEEVPGAAAQGLSHEVGSGRLIAGLDEALIGLSVDESKEFTAQLATGEHAGKDAQVTVTVKSIKERELPEADDEFAQLASEFDTIEELKANLRDQVGRTKRAQQAENIREAALDTLLEQVEVPLPEAIVKAQVDSALHNALHSLNHDESKLEEVLAQQGKSREEFETETRTAAETDVKRQLLLDALADELEVQVGQEDLTERLVATSRQYGIEPQQLLGYLQENNQLPAMFADVRRALAIAEVIRAATVTDTAGNAIDTSEFFGKRSEADDAEPAGEAEEADNPTSEADDAEPAGEAEEADNPTSEADDAEPAGEAEAGESDGADAG</sequence>
<dbReference type="SUPFAM" id="SSF109998">
    <property type="entry name" value="Triger factor/SurA peptide-binding domain-like"/>
    <property type="match status" value="1"/>
</dbReference>
<comment type="similarity">
    <text evidence="2 12 14">Belongs to the FKBP-type PPIase family. Tig subfamily.</text>
</comment>
<dbReference type="RefSeq" id="WP_112706637.1">
    <property type="nucleotide sequence ID" value="NZ_QMEU01000001.1"/>
</dbReference>
<dbReference type="InterPro" id="IPR005215">
    <property type="entry name" value="Trig_fac"/>
</dbReference>